<name>A0A0G2I7R2_9EURO</name>
<organism evidence="1 2">
    <name type="scientific">[Emmonsia] crescens</name>
    <dbReference type="NCBI Taxonomy" id="73230"/>
    <lineage>
        <taxon>Eukaryota</taxon>
        <taxon>Fungi</taxon>
        <taxon>Dikarya</taxon>
        <taxon>Ascomycota</taxon>
        <taxon>Pezizomycotina</taxon>
        <taxon>Eurotiomycetes</taxon>
        <taxon>Eurotiomycetidae</taxon>
        <taxon>Onygenales</taxon>
        <taxon>Ajellomycetaceae</taxon>
        <taxon>Emergomyces</taxon>
    </lineage>
</organism>
<accession>A0A0G2I7R2</accession>
<proteinExistence type="predicted"/>
<dbReference type="EMBL" id="LCZI01000453">
    <property type="protein sequence ID" value="KKZ66538.1"/>
    <property type="molecule type" value="Genomic_DNA"/>
</dbReference>
<sequence>MCQQIGFVEIVRVVDFGFMMFRTEVTVGKLLAPIPCFTVTIYGDLLANETGVEPARKDRKRIGKRKIMMTISKLGM</sequence>
<evidence type="ECO:0000313" key="2">
    <source>
        <dbReference type="Proteomes" id="UP000034164"/>
    </source>
</evidence>
<comment type="caution">
    <text evidence="1">The sequence shown here is derived from an EMBL/GenBank/DDBJ whole genome shotgun (WGS) entry which is preliminary data.</text>
</comment>
<evidence type="ECO:0000313" key="1">
    <source>
        <dbReference type="EMBL" id="KKZ66538.1"/>
    </source>
</evidence>
<protein>
    <submittedName>
        <fullName evidence="1">Uncharacterized protein</fullName>
    </submittedName>
</protein>
<gene>
    <name evidence="1" type="ORF">EMCG_07738</name>
</gene>
<dbReference type="AlphaFoldDB" id="A0A0G2I7R2"/>
<dbReference type="VEuPathDB" id="FungiDB:EMCG_07738"/>
<dbReference type="Proteomes" id="UP000034164">
    <property type="component" value="Unassembled WGS sequence"/>
</dbReference>
<reference evidence="2" key="1">
    <citation type="journal article" date="2015" name="PLoS Genet.">
        <title>The dynamic genome and transcriptome of the human fungal pathogen Blastomyces and close relative Emmonsia.</title>
        <authorList>
            <person name="Munoz J.F."/>
            <person name="Gauthier G.M."/>
            <person name="Desjardins C.A."/>
            <person name="Gallo J.E."/>
            <person name="Holder J."/>
            <person name="Sullivan T.D."/>
            <person name="Marty A.J."/>
            <person name="Carmen J.C."/>
            <person name="Chen Z."/>
            <person name="Ding L."/>
            <person name="Gujja S."/>
            <person name="Magrini V."/>
            <person name="Misas E."/>
            <person name="Mitreva M."/>
            <person name="Priest M."/>
            <person name="Saif S."/>
            <person name="Whiston E.A."/>
            <person name="Young S."/>
            <person name="Zeng Q."/>
            <person name="Goldman W.E."/>
            <person name="Mardis E.R."/>
            <person name="Taylor J.W."/>
            <person name="McEwen J.G."/>
            <person name="Clay O.K."/>
            <person name="Klein B.S."/>
            <person name="Cuomo C.A."/>
        </authorList>
    </citation>
    <scope>NUCLEOTIDE SEQUENCE [LARGE SCALE GENOMIC DNA]</scope>
    <source>
        <strain evidence="2">UAMH 3008</strain>
    </source>
</reference>